<comment type="catalytic activity">
    <reaction evidence="8 9">
        <text>5-phospho-alpha-D-ribose 1-diphosphate + nicotinate + ATP + H2O = nicotinate beta-D-ribonucleotide + ADP + phosphate + diphosphate</text>
        <dbReference type="Rhea" id="RHEA:36163"/>
        <dbReference type="ChEBI" id="CHEBI:15377"/>
        <dbReference type="ChEBI" id="CHEBI:30616"/>
        <dbReference type="ChEBI" id="CHEBI:32544"/>
        <dbReference type="ChEBI" id="CHEBI:33019"/>
        <dbReference type="ChEBI" id="CHEBI:43474"/>
        <dbReference type="ChEBI" id="CHEBI:57502"/>
        <dbReference type="ChEBI" id="CHEBI:58017"/>
        <dbReference type="ChEBI" id="CHEBI:456216"/>
        <dbReference type="EC" id="6.3.4.21"/>
    </reaction>
</comment>
<sequence length="485" mass="54491">MKVFDENKRNLTMLMDFYELTMANGYFVKGCGNTQVVFDMFYRENPENGGFVVCAGLEQLVEYIQEMHFTQADIDYLRGRAMFDEGFLEYLKNFAFKGTIEAVAEGTIVYPGTPLVTVTAPLIDAQLVETMLLLTINHQSLIATKANRICRAAGKAAIMEFGARRAQGADAAVYGARAAYIGGAGATATTLADEMFGVKAVGTMAHSWVQFFDSEYEAFKAYAEVYPDSCTLLIDTYDILDSGVVNAIRVAKEVLEPMGKRLKGVRIDSGDLAYFSKRLRRILDSAGLTDCSIVVSNSVDEYLINSLNRQGAEIDSYGVGERLITSKSDPVFGGVYKLAAVQQPDGSFSPRIKISENPEKITNPGRKELWRIYDPHTGYGTADLITLAGEAVEDNVPFEFVDPQKPWKQMKFEKFHAEKLHKTIFKDGELVYQLPKLEEIREYVQYQLANTVWEEEQRFENPHLHYVDLSRKLYALKEDLLKKAH</sequence>
<dbReference type="AlphaFoldDB" id="A0A4Q7NYM4"/>
<comment type="caution">
    <text evidence="13">The sequence shown here is derived from an EMBL/GenBank/DDBJ whole genome shotgun (WGS) entry which is preliminary data.</text>
</comment>
<comment type="pathway">
    <text evidence="1 9">Cofactor biosynthesis; NAD(+) biosynthesis; nicotinate D-ribonucleotide from nicotinate: step 1/1.</text>
</comment>
<evidence type="ECO:0000256" key="8">
    <source>
        <dbReference type="ARBA" id="ARBA00048668"/>
    </source>
</evidence>
<evidence type="ECO:0000313" key="14">
    <source>
        <dbReference type="Proteomes" id="UP000292927"/>
    </source>
</evidence>
<protein>
    <recommendedName>
        <fullName evidence="3 9">Nicotinate phosphoribosyltransferase</fullName>
        <ecNumber evidence="3 9">6.3.4.21</ecNumber>
    </recommendedName>
</protein>
<dbReference type="InterPro" id="IPR040727">
    <property type="entry name" value="NAPRTase_N"/>
</dbReference>
<dbReference type="Pfam" id="PF17767">
    <property type="entry name" value="NAPRTase_N"/>
    <property type="match status" value="1"/>
</dbReference>
<keyword evidence="13" id="KW-0328">Glycosyltransferase</keyword>
<dbReference type="GO" id="GO:0047280">
    <property type="term" value="F:nicotinamide phosphoribosyltransferase activity"/>
    <property type="evidence" value="ECO:0007669"/>
    <property type="project" value="UniProtKB-ARBA"/>
</dbReference>
<dbReference type="InterPro" id="IPR041525">
    <property type="entry name" value="N/Namide_PRibTrfase"/>
</dbReference>
<evidence type="ECO:0000259" key="12">
    <source>
        <dbReference type="Pfam" id="PF17956"/>
    </source>
</evidence>
<dbReference type="Gene3D" id="3.20.140.10">
    <property type="entry name" value="nicotinate phosphoribosyltransferase"/>
    <property type="match status" value="1"/>
</dbReference>
<comment type="similarity">
    <text evidence="2 9">Belongs to the NAPRTase family.</text>
</comment>
<keyword evidence="7 9" id="KW-0808">Transferase</keyword>
<evidence type="ECO:0000256" key="1">
    <source>
        <dbReference type="ARBA" id="ARBA00004952"/>
    </source>
</evidence>
<feature type="domain" description="Nicotinate/nicotinamide phosphoribosyltransferase" evidence="10">
    <location>
        <begin position="158"/>
        <end position="323"/>
    </location>
</feature>
<keyword evidence="6 9" id="KW-0662">Pyridine nucleotide biosynthesis</keyword>
<evidence type="ECO:0000259" key="10">
    <source>
        <dbReference type="Pfam" id="PF04095"/>
    </source>
</evidence>
<dbReference type="GO" id="GO:0004516">
    <property type="term" value="F:nicotinate phosphoribosyltransferase activity"/>
    <property type="evidence" value="ECO:0007669"/>
    <property type="project" value="UniProtKB-UniRule"/>
</dbReference>
<dbReference type="Gene3D" id="3.20.20.70">
    <property type="entry name" value="Aldolase class I"/>
    <property type="match status" value="1"/>
</dbReference>
<dbReference type="PANTHER" id="PTHR11098">
    <property type="entry name" value="NICOTINATE PHOSPHORIBOSYLTRANSFERASE"/>
    <property type="match status" value="1"/>
</dbReference>
<feature type="domain" description="Nicotinate phosphoribosyltransferase N-terminal" evidence="11">
    <location>
        <begin position="13"/>
        <end position="137"/>
    </location>
</feature>
<dbReference type="InterPro" id="IPR007229">
    <property type="entry name" value="Nic_PRibTrfase-Fam"/>
</dbReference>
<accession>A0A4Q7NYM4</accession>
<dbReference type="InterPro" id="IPR013785">
    <property type="entry name" value="Aldolase_TIM"/>
</dbReference>
<evidence type="ECO:0000256" key="2">
    <source>
        <dbReference type="ARBA" id="ARBA00010897"/>
    </source>
</evidence>
<proteinExistence type="inferred from homology"/>
<dbReference type="InterPro" id="IPR041619">
    <property type="entry name" value="NAPRTase_C"/>
</dbReference>
<dbReference type="NCBIfam" id="NF006695">
    <property type="entry name" value="PRK09243.1-2"/>
    <property type="match status" value="1"/>
</dbReference>
<dbReference type="FunFam" id="3.20.20.70:FF:000076">
    <property type="entry name" value="Nicotinate phosphoribosyltransferase"/>
    <property type="match status" value="1"/>
</dbReference>
<keyword evidence="4" id="KW-0597">Phosphoprotein</keyword>
<dbReference type="CDD" id="cd01570">
    <property type="entry name" value="NAPRTase_A"/>
    <property type="match status" value="1"/>
</dbReference>
<organism evidence="13 14">
    <name type="scientific">Cuneatibacter caecimuris</name>
    <dbReference type="NCBI Taxonomy" id="1796618"/>
    <lineage>
        <taxon>Bacteria</taxon>
        <taxon>Bacillati</taxon>
        <taxon>Bacillota</taxon>
        <taxon>Clostridia</taxon>
        <taxon>Lachnospirales</taxon>
        <taxon>Lachnospiraceae</taxon>
        <taxon>Cuneatibacter</taxon>
    </lineage>
</organism>
<dbReference type="EMBL" id="SGXF01000009">
    <property type="protein sequence ID" value="RZS92347.1"/>
    <property type="molecule type" value="Genomic_DNA"/>
</dbReference>
<gene>
    <name evidence="13" type="ORF">EV209_3061</name>
</gene>
<evidence type="ECO:0000256" key="6">
    <source>
        <dbReference type="ARBA" id="ARBA00022642"/>
    </source>
</evidence>
<evidence type="ECO:0000256" key="9">
    <source>
        <dbReference type="RuleBase" id="RU365100"/>
    </source>
</evidence>
<dbReference type="RefSeq" id="WP_130436291.1">
    <property type="nucleotide sequence ID" value="NZ_SGXF01000009.1"/>
</dbReference>
<comment type="PTM">
    <text evidence="9">Transiently phosphorylated on a His residue during the reaction cycle. Phosphorylation strongly increases the affinity for substrates and increases the rate of nicotinate D-ribonucleotide production. Dephosphorylation regenerates the low-affinity form of the enzyme, leading to product release.</text>
</comment>
<feature type="domain" description="Nicotinate phosphoribosyltransferase C-terminal" evidence="12">
    <location>
        <begin position="366"/>
        <end position="477"/>
    </location>
</feature>
<dbReference type="UniPathway" id="UPA00253">
    <property type="reaction ID" value="UER00457"/>
</dbReference>
<dbReference type="GO" id="GO:0005829">
    <property type="term" value="C:cytosol"/>
    <property type="evidence" value="ECO:0007669"/>
    <property type="project" value="TreeGrafter"/>
</dbReference>
<evidence type="ECO:0000256" key="5">
    <source>
        <dbReference type="ARBA" id="ARBA00022598"/>
    </source>
</evidence>
<dbReference type="NCBIfam" id="TIGR01513">
    <property type="entry name" value="NAPRTase_put"/>
    <property type="match status" value="1"/>
</dbReference>
<dbReference type="SUPFAM" id="SSF51690">
    <property type="entry name" value="Nicotinate/Quinolinate PRTase C-terminal domain-like"/>
    <property type="match status" value="1"/>
</dbReference>
<evidence type="ECO:0000313" key="13">
    <source>
        <dbReference type="EMBL" id="RZS92347.1"/>
    </source>
</evidence>
<comment type="function">
    <text evidence="9">Catalyzes the first step in the biosynthesis of NAD from nicotinic acid, the ATP-dependent synthesis of beta-nicotinate D-ribonucleotide from nicotinate and 5-phospho-D-ribose 1-phosphate.</text>
</comment>
<evidence type="ECO:0000256" key="7">
    <source>
        <dbReference type="ARBA" id="ARBA00022679"/>
    </source>
</evidence>
<dbReference type="PANTHER" id="PTHR11098:SF1">
    <property type="entry name" value="NICOTINATE PHOSPHORIBOSYLTRANSFERASE"/>
    <property type="match status" value="1"/>
</dbReference>
<evidence type="ECO:0000259" key="11">
    <source>
        <dbReference type="Pfam" id="PF17767"/>
    </source>
</evidence>
<name>A0A4Q7NYM4_9FIRM</name>
<dbReference type="Pfam" id="PF17956">
    <property type="entry name" value="NAPRTase_C"/>
    <property type="match status" value="1"/>
</dbReference>
<dbReference type="Proteomes" id="UP000292927">
    <property type="component" value="Unassembled WGS sequence"/>
</dbReference>
<dbReference type="InterPro" id="IPR006405">
    <property type="entry name" value="Nic_PRibTrfase_pncB"/>
</dbReference>
<keyword evidence="14" id="KW-1185">Reference proteome</keyword>
<dbReference type="PIRSF" id="PIRSF000484">
    <property type="entry name" value="NAPRT"/>
    <property type="match status" value="1"/>
</dbReference>
<evidence type="ECO:0000256" key="4">
    <source>
        <dbReference type="ARBA" id="ARBA00022553"/>
    </source>
</evidence>
<dbReference type="EC" id="6.3.4.21" evidence="3 9"/>
<dbReference type="GO" id="GO:0034355">
    <property type="term" value="P:NAD+ biosynthetic process via the salvage pathway"/>
    <property type="evidence" value="ECO:0007669"/>
    <property type="project" value="TreeGrafter"/>
</dbReference>
<dbReference type="InterPro" id="IPR036068">
    <property type="entry name" value="Nicotinate_pribotase-like_C"/>
</dbReference>
<dbReference type="OrthoDB" id="9770610at2"/>
<reference evidence="13 14" key="1">
    <citation type="submission" date="2019-02" db="EMBL/GenBank/DDBJ databases">
        <title>Genomic Encyclopedia of Type Strains, Phase IV (KMG-IV): sequencing the most valuable type-strain genomes for metagenomic binning, comparative biology and taxonomic classification.</title>
        <authorList>
            <person name="Goeker M."/>
        </authorList>
    </citation>
    <scope>NUCLEOTIDE SEQUENCE [LARGE SCALE GENOMIC DNA]</scope>
    <source>
        <strain evidence="13 14">DSM 29486</strain>
    </source>
</reference>
<dbReference type="Pfam" id="PF04095">
    <property type="entry name" value="NAPRTase"/>
    <property type="match status" value="1"/>
</dbReference>
<dbReference type="SUPFAM" id="SSF54675">
    <property type="entry name" value="Nicotinate/Quinolinate PRTase N-terminal domain-like"/>
    <property type="match status" value="1"/>
</dbReference>
<evidence type="ECO:0000256" key="3">
    <source>
        <dbReference type="ARBA" id="ARBA00013236"/>
    </source>
</evidence>
<keyword evidence="5 9" id="KW-0436">Ligase</keyword>
<dbReference type="NCBIfam" id="NF009131">
    <property type="entry name" value="PRK12484.1"/>
    <property type="match status" value="1"/>
</dbReference>